<evidence type="ECO:0000313" key="4">
    <source>
        <dbReference type="Proteomes" id="UP000728032"/>
    </source>
</evidence>
<dbReference type="Gene3D" id="1.10.630.10">
    <property type="entry name" value="Cytochrome P450"/>
    <property type="match status" value="1"/>
</dbReference>
<dbReference type="GO" id="GO:0004497">
    <property type="term" value="F:monooxygenase activity"/>
    <property type="evidence" value="ECO:0007669"/>
    <property type="project" value="UniProtKB-KW"/>
</dbReference>
<dbReference type="SUPFAM" id="SSF48264">
    <property type="entry name" value="Cytochrome P450"/>
    <property type="match status" value="1"/>
</dbReference>
<evidence type="ECO:0000256" key="1">
    <source>
        <dbReference type="ARBA" id="ARBA00010617"/>
    </source>
</evidence>
<dbReference type="InterPro" id="IPR001128">
    <property type="entry name" value="Cyt_P450"/>
</dbReference>
<comment type="similarity">
    <text evidence="1">Belongs to the cytochrome P450 family.</text>
</comment>
<sequence length="75" mass="9054">MRWHSFTKHCEYEILYQGGHTIPAGTPIVFHQFSVLMDEKQWPKPNLFKPERFLNKHVLFYGGIEVTKEYFSYPY</sequence>
<dbReference type="EMBL" id="CAJPVJ010010614">
    <property type="protein sequence ID" value="CAG2173328.1"/>
    <property type="molecule type" value="Genomic_DNA"/>
</dbReference>
<name>A0A7R9QT19_9ACAR</name>
<dbReference type="AlphaFoldDB" id="A0A7R9QT19"/>
<dbReference type="GO" id="GO:0016705">
    <property type="term" value="F:oxidoreductase activity, acting on paired donors, with incorporation or reduction of molecular oxygen"/>
    <property type="evidence" value="ECO:0007669"/>
    <property type="project" value="InterPro"/>
</dbReference>
<proteinExistence type="inferred from homology"/>
<dbReference type="InterPro" id="IPR036396">
    <property type="entry name" value="Cyt_P450_sf"/>
</dbReference>
<dbReference type="EMBL" id="OC925439">
    <property type="protein sequence ID" value="CAD7656141.1"/>
    <property type="molecule type" value="Genomic_DNA"/>
</dbReference>
<evidence type="ECO:0008006" key="5">
    <source>
        <dbReference type="Google" id="ProtNLM"/>
    </source>
</evidence>
<evidence type="ECO:0000256" key="2">
    <source>
        <dbReference type="ARBA" id="ARBA00023033"/>
    </source>
</evidence>
<accession>A0A7R9QT19</accession>
<evidence type="ECO:0000313" key="3">
    <source>
        <dbReference type="EMBL" id="CAD7656141.1"/>
    </source>
</evidence>
<feature type="non-terminal residue" evidence="3">
    <location>
        <position position="75"/>
    </location>
</feature>
<dbReference type="GO" id="GO:0020037">
    <property type="term" value="F:heme binding"/>
    <property type="evidence" value="ECO:0007669"/>
    <property type="project" value="InterPro"/>
</dbReference>
<organism evidence="3">
    <name type="scientific">Oppiella nova</name>
    <dbReference type="NCBI Taxonomy" id="334625"/>
    <lineage>
        <taxon>Eukaryota</taxon>
        <taxon>Metazoa</taxon>
        <taxon>Ecdysozoa</taxon>
        <taxon>Arthropoda</taxon>
        <taxon>Chelicerata</taxon>
        <taxon>Arachnida</taxon>
        <taxon>Acari</taxon>
        <taxon>Acariformes</taxon>
        <taxon>Sarcoptiformes</taxon>
        <taxon>Oribatida</taxon>
        <taxon>Brachypylina</taxon>
        <taxon>Oppioidea</taxon>
        <taxon>Oppiidae</taxon>
        <taxon>Oppiella</taxon>
    </lineage>
</organism>
<dbReference type="GO" id="GO:0005506">
    <property type="term" value="F:iron ion binding"/>
    <property type="evidence" value="ECO:0007669"/>
    <property type="project" value="InterPro"/>
</dbReference>
<keyword evidence="2" id="KW-0503">Monooxygenase</keyword>
<keyword evidence="4" id="KW-1185">Reference proteome</keyword>
<dbReference type="Proteomes" id="UP000728032">
    <property type="component" value="Unassembled WGS sequence"/>
</dbReference>
<keyword evidence="2" id="KW-0560">Oxidoreductase</keyword>
<protein>
    <recommendedName>
        <fullName evidence="5">Cytochrome P450</fullName>
    </recommendedName>
</protein>
<dbReference type="OrthoDB" id="1470350at2759"/>
<gene>
    <name evidence="3" type="ORF">ONB1V03_LOCUS12781</name>
</gene>
<reference evidence="3" key="1">
    <citation type="submission" date="2020-11" db="EMBL/GenBank/DDBJ databases">
        <authorList>
            <person name="Tran Van P."/>
        </authorList>
    </citation>
    <scope>NUCLEOTIDE SEQUENCE</scope>
</reference>
<dbReference type="Pfam" id="PF00067">
    <property type="entry name" value="p450"/>
    <property type="match status" value="1"/>
</dbReference>